<proteinExistence type="predicted"/>
<dbReference type="EMBL" id="JBBLXS010000653">
    <property type="protein sequence ID" value="MEK0188535.1"/>
    <property type="molecule type" value="Genomic_DNA"/>
</dbReference>
<protein>
    <submittedName>
        <fullName evidence="1">Uncharacterized protein</fullName>
    </submittedName>
</protein>
<evidence type="ECO:0000313" key="2">
    <source>
        <dbReference type="Proteomes" id="UP001384579"/>
    </source>
</evidence>
<keyword evidence="2" id="KW-1185">Reference proteome</keyword>
<gene>
    <name evidence="1" type="ORF">WMG39_27360</name>
</gene>
<dbReference type="RefSeq" id="WP_340526218.1">
    <property type="nucleotide sequence ID" value="NZ_JBBLXS010000653.1"/>
</dbReference>
<organism evidence="1 2">
    <name type="scientific">Microcoleus anatoxicus PTRS2</name>
    <dbReference type="NCBI Taxonomy" id="2705321"/>
    <lineage>
        <taxon>Bacteria</taxon>
        <taxon>Bacillati</taxon>
        <taxon>Cyanobacteriota</taxon>
        <taxon>Cyanophyceae</taxon>
        <taxon>Oscillatoriophycideae</taxon>
        <taxon>Oscillatoriales</taxon>
        <taxon>Microcoleaceae</taxon>
        <taxon>Microcoleus</taxon>
        <taxon>Microcoleus anatoxicus</taxon>
    </lineage>
</organism>
<accession>A0ABU8YVP0</accession>
<reference evidence="1 2" key="1">
    <citation type="journal article" date="2020" name="Harmful Algae">
        <title>Molecular and morphological characterization of a novel dihydroanatoxin-a producing Microcoleus species (cyanobacteria) from the Russian River, California, USA.</title>
        <authorList>
            <person name="Conklin K.Y."/>
            <person name="Stancheva R."/>
            <person name="Otten T.G."/>
            <person name="Fadness R."/>
            <person name="Boyer G.L."/>
            <person name="Read B."/>
            <person name="Zhang X."/>
            <person name="Sheath R.G."/>
        </authorList>
    </citation>
    <scope>NUCLEOTIDE SEQUENCE [LARGE SCALE GENOMIC DNA]</scope>
    <source>
        <strain evidence="1 2">PTRS2</strain>
    </source>
</reference>
<dbReference type="Proteomes" id="UP001384579">
    <property type="component" value="Unassembled WGS sequence"/>
</dbReference>
<sequence>MTTTQLALDKKANPLMMHLSILPKYGITAEETFSYDPSTQTSNITSMSGSWSTVSGSTFKWFEPSDDDQQEDD</sequence>
<evidence type="ECO:0000313" key="1">
    <source>
        <dbReference type="EMBL" id="MEK0188535.1"/>
    </source>
</evidence>
<comment type="caution">
    <text evidence="1">The sequence shown here is derived from an EMBL/GenBank/DDBJ whole genome shotgun (WGS) entry which is preliminary data.</text>
</comment>
<name>A0ABU8YVP0_9CYAN</name>